<feature type="region of interest" description="Disordered" evidence="1">
    <location>
        <begin position="87"/>
        <end position="108"/>
    </location>
</feature>
<dbReference type="AlphaFoldDB" id="B2IGC9"/>
<name>B2IGC9_BEII9</name>
<evidence type="ECO:0000313" key="2">
    <source>
        <dbReference type="EMBL" id="ACB94314.1"/>
    </source>
</evidence>
<dbReference type="Proteomes" id="UP000001695">
    <property type="component" value="Chromosome"/>
</dbReference>
<organism evidence="2 3">
    <name type="scientific">Beijerinckia indica subsp. indica (strain ATCC 9039 / DSM 1715 / NCIMB 8712)</name>
    <dbReference type="NCBI Taxonomy" id="395963"/>
    <lineage>
        <taxon>Bacteria</taxon>
        <taxon>Pseudomonadati</taxon>
        <taxon>Pseudomonadota</taxon>
        <taxon>Alphaproteobacteria</taxon>
        <taxon>Hyphomicrobiales</taxon>
        <taxon>Beijerinckiaceae</taxon>
        <taxon>Beijerinckia</taxon>
    </lineage>
</organism>
<evidence type="ECO:0000313" key="3">
    <source>
        <dbReference type="Proteomes" id="UP000001695"/>
    </source>
</evidence>
<keyword evidence="3" id="KW-1185">Reference proteome</keyword>
<reference evidence="2 3" key="2">
    <citation type="journal article" date="2010" name="J. Bacteriol.">
        <title>Complete genome sequence of Beijerinckia indica subsp. indica.</title>
        <authorList>
            <person name="Tamas I."/>
            <person name="Dedysh S.N."/>
            <person name="Liesack W."/>
            <person name="Stott M.B."/>
            <person name="Alam M."/>
            <person name="Murrell J.C."/>
            <person name="Dunfield P.F."/>
        </authorList>
    </citation>
    <scope>NUCLEOTIDE SEQUENCE [LARGE SCALE GENOMIC DNA]</scope>
    <source>
        <strain evidence="3">ATCC 9039 / DSM 1715 / NCIMB 8712</strain>
    </source>
</reference>
<sequence length="237" mass="26482">MLSIPLFQRVIILSKDQPRGAAISTIAANAAQFLIIAFLNIEVEFRWTTSLRNARMGNRRARSCNIAATEQPAGVGRSHIIPGRLGEGRTQAQKSKENAQTKGSGHINLLFPSFNPKSRHRFDYGAHQGHQEKMNRSGSSRKGKLAASNQKGWTPLSEEFAALKACANGERMAGRYDGVGWFRSRRSQNRQDYGNPVYQDPSGALAHRSRLDATLLRRSILNSLTFGFSMPWRKTWI</sequence>
<protein>
    <submittedName>
        <fullName evidence="2">Uncharacterized protein</fullName>
    </submittedName>
</protein>
<evidence type="ECO:0000256" key="1">
    <source>
        <dbReference type="SAM" id="MobiDB-lite"/>
    </source>
</evidence>
<dbReference type="EMBL" id="CP001016">
    <property type="protein sequence ID" value="ACB94314.1"/>
    <property type="molecule type" value="Genomic_DNA"/>
</dbReference>
<dbReference type="HOGENOM" id="CLU_1168849_0_0_5"/>
<reference evidence="3" key="1">
    <citation type="submission" date="2008-03" db="EMBL/GenBank/DDBJ databases">
        <title>Complete sequence of chromosome of Beijerinckia indica subsp. indica ATCC 9039.</title>
        <authorList>
            <consortium name="US DOE Joint Genome Institute"/>
            <person name="Copeland A."/>
            <person name="Lucas S."/>
            <person name="Lapidus A."/>
            <person name="Glavina del Rio T."/>
            <person name="Dalin E."/>
            <person name="Tice H."/>
            <person name="Bruce D."/>
            <person name="Goodwin L."/>
            <person name="Pitluck S."/>
            <person name="LaButti K."/>
            <person name="Schmutz J."/>
            <person name="Larimer F."/>
            <person name="Land M."/>
            <person name="Hauser L."/>
            <person name="Kyrpides N."/>
            <person name="Mikhailova N."/>
            <person name="Dunfield P.F."/>
            <person name="Dedysh S.N."/>
            <person name="Liesack W."/>
            <person name="Saw J.H."/>
            <person name="Alam M."/>
            <person name="Chen Y."/>
            <person name="Murrell J.C."/>
            <person name="Richardson P."/>
        </authorList>
    </citation>
    <scope>NUCLEOTIDE SEQUENCE [LARGE SCALE GENOMIC DNA]</scope>
    <source>
        <strain evidence="3">ATCC 9039 / DSM 1715 / NCIMB 8712</strain>
    </source>
</reference>
<dbReference type="RefSeq" id="WP_012383672.1">
    <property type="nucleotide sequence ID" value="NC_010581.1"/>
</dbReference>
<feature type="region of interest" description="Disordered" evidence="1">
    <location>
        <begin position="129"/>
        <end position="150"/>
    </location>
</feature>
<accession>B2IGC9</accession>
<dbReference type="STRING" id="395963.Bind_0664"/>
<gene>
    <name evidence="2" type="ordered locus">Bind_0664</name>
</gene>
<proteinExistence type="predicted"/>
<dbReference type="KEGG" id="bid:Bind_0664"/>